<keyword evidence="3" id="KW-1185">Reference proteome</keyword>
<dbReference type="PANTHER" id="PTHR41814">
    <property type="entry name" value="EXPRESSED PROTEIN"/>
    <property type="match status" value="1"/>
</dbReference>
<proteinExistence type="predicted"/>
<name>A0A139I8R7_9PEZI</name>
<dbReference type="AlphaFoldDB" id="A0A139I8R7"/>
<dbReference type="Pfam" id="PF07470">
    <property type="entry name" value="Glyco_hydro_88"/>
    <property type="match status" value="1"/>
</dbReference>
<dbReference type="InterPro" id="IPR008928">
    <property type="entry name" value="6-hairpin_glycosidase_sf"/>
</dbReference>
<evidence type="ECO:0008006" key="4">
    <source>
        <dbReference type="Google" id="ProtNLM"/>
    </source>
</evidence>
<comment type="caution">
    <text evidence="2">The sequence shown here is derived from an EMBL/GenBank/DDBJ whole genome shotgun (WGS) entry which is preliminary data.</text>
</comment>
<reference evidence="2 3" key="1">
    <citation type="submission" date="2015-07" db="EMBL/GenBank/DDBJ databases">
        <title>Comparative genomics of the Sigatoka disease complex on banana suggests a link between parallel evolutionary changes in Pseudocercospora fijiensis and Pseudocercospora eumusae and increased virulence on the banana host.</title>
        <authorList>
            <person name="Chang T.-C."/>
            <person name="Salvucci A."/>
            <person name="Crous P.W."/>
            <person name="Stergiopoulos I."/>
        </authorList>
    </citation>
    <scope>NUCLEOTIDE SEQUENCE [LARGE SCALE GENOMIC DNA]</scope>
    <source>
        <strain evidence="2 3">CBS 116634</strain>
    </source>
</reference>
<sequence>MQGLHGRDLHADVVFLQPPSHITYSSSNWAELARCAQLLLLVLLKRSLKMSPAFRGLAAVTLLFIGPALAKNDCCSLHAGFDPSIVADQAIKLSGHSWEYGTAAEALLELHNPELSVFSKQAFPDGRPPSPDPNKVEALSYARKHILLDNNTLVDGDGASGDPASLGVAAILIGQTDPKTAVAVARQYAHFGIVPRWPNGAISHRDDHAELWADFIYMAPPFFAYYATSINSTDVIRQAVAQCLLYRQILRPNTSSSGGSAAAWRHIIGPKNQDLGLWSTGNAWAAMGMARVLATLVHWPPTATEASAQIAQADLFTWIGEILGAAMNSLQQDGLLRNYLNDTTWFGETSGTALMTAAIYRLAVLQQEASTLFDGSAAKVPKLDRIVTTEMLGWADTNRKTIAAHINSDGIAGPAVNPLGWGDRTPYVKGSPEGQSFVVMLYAAWRDCHRAGACNSMQ</sequence>
<dbReference type="GO" id="GO:0016787">
    <property type="term" value="F:hydrolase activity"/>
    <property type="evidence" value="ECO:0007669"/>
    <property type="project" value="UniProtKB-KW"/>
</dbReference>
<dbReference type="EMBL" id="LFZO01000219">
    <property type="protein sequence ID" value="KXT11141.1"/>
    <property type="molecule type" value="Genomic_DNA"/>
</dbReference>
<keyword evidence="1" id="KW-0378">Hydrolase</keyword>
<accession>A0A139I8R7</accession>
<evidence type="ECO:0000256" key="1">
    <source>
        <dbReference type="ARBA" id="ARBA00022801"/>
    </source>
</evidence>
<dbReference type="OrthoDB" id="4138492at2759"/>
<evidence type="ECO:0000313" key="3">
    <source>
        <dbReference type="Proteomes" id="UP000073492"/>
    </source>
</evidence>
<dbReference type="GO" id="GO:0005975">
    <property type="term" value="P:carbohydrate metabolic process"/>
    <property type="evidence" value="ECO:0007669"/>
    <property type="project" value="InterPro"/>
</dbReference>
<evidence type="ECO:0000313" key="2">
    <source>
        <dbReference type="EMBL" id="KXT11141.1"/>
    </source>
</evidence>
<dbReference type="PANTHER" id="PTHR41814:SF1">
    <property type="entry name" value="CELLULASE"/>
    <property type="match status" value="1"/>
</dbReference>
<dbReference type="Proteomes" id="UP000073492">
    <property type="component" value="Unassembled WGS sequence"/>
</dbReference>
<gene>
    <name evidence="2" type="ORF">AC579_4950</name>
</gene>
<dbReference type="InterPro" id="IPR012341">
    <property type="entry name" value="6hp_glycosidase-like_sf"/>
</dbReference>
<organism evidence="2 3">
    <name type="scientific">Pseudocercospora musae</name>
    <dbReference type="NCBI Taxonomy" id="113226"/>
    <lineage>
        <taxon>Eukaryota</taxon>
        <taxon>Fungi</taxon>
        <taxon>Dikarya</taxon>
        <taxon>Ascomycota</taxon>
        <taxon>Pezizomycotina</taxon>
        <taxon>Dothideomycetes</taxon>
        <taxon>Dothideomycetidae</taxon>
        <taxon>Mycosphaerellales</taxon>
        <taxon>Mycosphaerellaceae</taxon>
        <taxon>Pseudocercospora</taxon>
    </lineage>
</organism>
<protein>
    <recommendedName>
        <fullName evidence="4">Glycosyl hydrolase family 88</fullName>
    </recommendedName>
</protein>
<dbReference type="InterPro" id="IPR010905">
    <property type="entry name" value="Glyco_hydro_88"/>
</dbReference>
<dbReference type="SUPFAM" id="SSF48208">
    <property type="entry name" value="Six-hairpin glycosidases"/>
    <property type="match status" value="1"/>
</dbReference>
<dbReference type="Gene3D" id="1.50.10.10">
    <property type="match status" value="1"/>
</dbReference>